<accession>A0A7C2V982</accession>
<dbReference type="AlphaFoldDB" id="A0A7C2V982"/>
<proteinExistence type="predicted"/>
<protein>
    <submittedName>
        <fullName evidence="1">Uncharacterized protein</fullName>
    </submittedName>
</protein>
<name>A0A7C2V982_9CREN</name>
<evidence type="ECO:0000313" key="1">
    <source>
        <dbReference type="EMBL" id="HEW52892.1"/>
    </source>
</evidence>
<comment type="caution">
    <text evidence="1">The sequence shown here is derived from an EMBL/GenBank/DDBJ whole genome shotgun (WGS) entry which is preliminary data.</text>
</comment>
<gene>
    <name evidence="1" type="ORF">ENO77_01790</name>
</gene>
<organism evidence="1">
    <name type="scientific">Ignisphaera aggregans</name>
    <dbReference type="NCBI Taxonomy" id="334771"/>
    <lineage>
        <taxon>Archaea</taxon>
        <taxon>Thermoproteota</taxon>
        <taxon>Thermoprotei</taxon>
        <taxon>Desulfurococcales</taxon>
        <taxon>Desulfurococcaceae</taxon>
        <taxon>Ignisphaera</taxon>
    </lineage>
</organism>
<sequence length="81" mass="9083">MVWLIDRAQAKSMPLYLLELFISHAGILLEFRSHSVSEPGIKVRIPENAVVETAFFSKRPSLGELVLAEDLIVQEPDGAYE</sequence>
<reference evidence="1" key="1">
    <citation type="journal article" date="2020" name="mSystems">
        <title>Genome- and Community-Level Interaction Insights into Carbon Utilization and Element Cycling Functions of Hydrothermarchaeota in Hydrothermal Sediment.</title>
        <authorList>
            <person name="Zhou Z."/>
            <person name="Liu Y."/>
            <person name="Xu W."/>
            <person name="Pan J."/>
            <person name="Luo Z.H."/>
            <person name="Li M."/>
        </authorList>
    </citation>
    <scope>NUCLEOTIDE SEQUENCE [LARGE SCALE GENOMIC DNA]</scope>
    <source>
        <strain evidence="1">SpSt-16</strain>
    </source>
</reference>
<dbReference type="EMBL" id="DSGT01000005">
    <property type="protein sequence ID" value="HEW52892.1"/>
    <property type="molecule type" value="Genomic_DNA"/>
</dbReference>